<reference evidence="4 5" key="1">
    <citation type="submission" date="2020-10" db="EMBL/GenBank/DDBJ databases">
        <title>Phylogeny of dyella-like bacteria.</title>
        <authorList>
            <person name="Fu J."/>
        </authorList>
    </citation>
    <scope>NUCLEOTIDE SEQUENCE [LARGE SCALE GENOMIC DNA]</scope>
    <source>
        <strain evidence="4 5">JP1</strain>
    </source>
</reference>
<feature type="transmembrane region" description="Helical" evidence="1">
    <location>
        <begin position="312"/>
        <end position="333"/>
    </location>
</feature>
<feature type="transmembrane region" description="Helical" evidence="1">
    <location>
        <begin position="223"/>
        <end position="244"/>
    </location>
</feature>
<feature type="transmembrane region" description="Helical" evidence="1">
    <location>
        <begin position="190"/>
        <end position="211"/>
    </location>
</feature>
<keyword evidence="1" id="KW-1133">Transmembrane helix</keyword>
<sequence>MHYRKDISGLRAVAVVLVLLFHGRLAAFPSGFVGVDVFFVISGYLITSIIQAQLLRGTFSLADFYVRRLWRIQVALLAVVLATLLITLAFYLPLDFKAYLRSAIHTVSFTSNDYFAHATTAYAATDSQVLPLLHTWSLAIEWQWYLVLPLWLMLLHRFISPRQGRLVVACVTLLAAVMAMLVVHSEGSSAYFLFTPRVFEFLFGACVALFSPGRPTPDARLPVNALGMLSLLAIVAIAMVPGVIDHYPNGYAIAVCAASAGVIAVGARERSWVARALSWRLPEFLGDISYSLYLWHWPIFATIRYLGVPEYASVLLACYALTLACAYLSYRYIEQPYRKRHPGLLKSLLWLAVLPLLLLSALYGVADRLHFMPGRFGYDMVRIDRALDRYTPPNRQRCIQSSGPRMADMSGCMLGDRQASRAALMIGDSYSNQSWNFIDVLARDAGIAVTAVATPSCLAFPHLTMQGWWKMSDAQYQVCVDHVQSDYQRIAAGHYRYVIIGENWLYYDPDSIVSAMGDERSVPAGHARLEAAVRHALDLIVGAGATPVLIESPAPVPDNYEVCFYRHFKLRLPAQSNTCAVHPAHDAAATWLEGMFARLKASYPALVLIDPKDAQCTGGSCLSAVDGVPVYRDVGHLSDYASYRLGEIYLQRKGDPLKQTAMKP</sequence>
<keyword evidence="1" id="KW-0472">Membrane</keyword>
<evidence type="ECO:0000313" key="5">
    <source>
        <dbReference type="Proteomes" id="UP001620461"/>
    </source>
</evidence>
<evidence type="ECO:0000259" key="2">
    <source>
        <dbReference type="Pfam" id="PF01757"/>
    </source>
</evidence>
<feature type="transmembrane region" description="Helical" evidence="1">
    <location>
        <begin position="37"/>
        <end position="57"/>
    </location>
</feature>
<dbReference type="EMBL" id="JADIKJ010000007">
    <property type="protein sequence ID" value="MFK2900265.1"/>
    <property type="molecule type" value="Genomic_DNA"/>
</dbReference>
<keyword evidence="4" id="KW-0808">Transferase</keyword>
<dbReference type="PANTHER" id="PTHR23028:SF53">
    <property type="entry name" value="ACYL_TRANSF_3 DOMAIN-CONTAINING PROTEIN"/>
    <property type="match status" value="1"/>
</dbReference>
<dbReference type="InterPro" id="IPR043968">
    <property type="entry name" value="SGNH"/>
</dbReference>
<feature type="transmembrane region" description="Helical" evidence="1">
    <location>
        <begin position="288"/>
        <end position="306"/>
    </location>
</feature>
<dbReference type="PANTHER" id="PTHR23028">
    <property type="entry name" value="ACETYLTRANSFERASE"/>
    <property type="match status" value="1"/>
</dbReference>
<organism evidence="4 5">
    <name type="scientific">Dyella jejuensis</name>
    <dbReference type="NCBI Taxonomy" id="1432009"/>
    <lineage>
        <taxon>Bacteria</taxon>
        <taxon>Pseudomonadati</taxon>
        <taxon>Pseudomonadota</taxon>
        <taxon>Gammaproteobacteria</taxon>
        <taxon>Lysobacterales</taxon>
        <taxon>Rhodanobacteraceae</taxon>
        <taxon>Dyella</taxon>
    </lineage>
</organism>
<gene>
    <name evidence="4" type="ORF">ISP15_07960</name>
</gene>
<keyword evidence="1" id="KW-0812">Transmembrane</keyword>
<protein>
    <submittedName>
        <fullName evidence="4">Acyltransferase</fullName>
    </submittedName>
</protein>
<feature type="transmembrane region" description="Helical" evidence="1">
    <location>
        <begin position="142"/>
        <end position="159"/>
    </location>
</feature>
<proteinExistence type="predicted"/>
<feature type="domain" description="SGNH" evidence="3">
    <location>
        <begin position="398"/>
        <end position="650"/>
    </location>
</feature>
<dbReference type="GO" id="GO:0016746">
    <property type="term" value="F:acyltransferase activity"/>
    <property type="evidence" value="ECO:0007669"/>
    <property type="project" value="UniProtKB-KW"/>
</dbReference>
<feature type="transmembrane region" description="Helical" evidence="1">
    <location>
        <begin position="166"/>
        <end position="184"/>
    </location>
</feature>
<keyword evidence="5" id="KW-1185">Reference proteome</keyword>
<dbReference type="Pfam" id="PF01757">
    <property type="entry name" value="Acyl_transf_3"/>
    <property type="match status" value="1"/>
</dbReference>
<feature type="transmembrane region" description="Helical" evidence="1">
    <location>
        <begin position="69"/>
        <end position="92"/>
    </location>
</feature>
<feature type="transmembrane region" description="Helical" evidence="1">
    <location>
        <begin position="345"/>
        <end position="366"/>
    </location>
</feature>
<keyword evidence="4" id="KW-0012">Acyltransferase</keyword>
<evidence type="ECO:0000313" key="4">
    <source>
        <dbReference type="EMBL" id="MFK2900265.1"/>
    </source>
</evidence>
<comment type="caution">
    <text evidence="4">The sequence shown here is derived from an EMBL/GenBank/DDBJ whole genome shotgun (WGS) entry which is preliminary data.</text>
</comment>
<feature type="transmembrane region" description="Helical" evidence="1">
    <location>
        <begin position="250"/>
        <end position="267"/>
    </location>
</feature>
<feature type="domain" description="Acyltransferase 3" evidence="2">
    <location>
        <begin position="6"/>
        <end position="330"/>
    </location>
</feature>
<evidence type="ECO:0000256" key="1">
    <source>
        <dbReference type="SAM" id="Phobius"/>
    </source>
</evidence>
<name>A0ABW8JJ13_9GAMM</name>
<dbReference type="Pfam" id="PF19040">
    <property type="entry name" value="SGNH"/>
    <property type="match status" value="1"/>
</dbReference>
<dbReference type="RefSeq" id="WP_404546711.1">
    <property type="nucleotide sequence ID" value="NZ_JADIKJ010000007.1"/>
</dbReference>
<dbReference type="InterPro" id="IPR050879">
    <property type="entry name" value="Acyltransferase_3"/>
</dbReference>
<evidence type="ECO:0000259" key="3">
    <source>
        <dbReference type="Pfam" id="PF19040"/>
    </source>
</evidence>
<dbReference type="InterPro" id="IPR002656">
    <property type="entry name" value="Acyl_transf_3_dom"/>
</dbReference>
<accession>A0ABW8JJ13</accession>
<dbReference type="Proteomes" id="UP001620461">
    <property type="component" value="Unassembled WGS sequence"/>
</dbReference>